<feature type="chain" id="PRO_5014093667" evidence="1">
    <location>
        <begin position="24"/>
        <end position="312"/>
    </location>
</feature>
<reference evidence="3" key="1">
    <citation type="journal article" date="2002" name="Science">
        <title>The draft genome of Ciona intestinalis: insights into chordate and vertebrate origins.</title>
        <authorList>
            <person name="Dehal P."/>
            <person name="Satou Y."/>
            <person name="Campbell R.K."/>
            <person name="Chapman J."/>
            <person name="Degnan B."/>
            <person name="De Tomaso A."/>
            <person name="Davidson B."/>
            <person name="Di Gregorio A."/>
            <person name="Gelpke M."/>
            <person name="Goodstein D.M."/>
            <person name="Harafuji N."/>
            <person name="Hastings K.E."/>
            <person name="Ho I."/>
            <person name="Hotta K."/>
            <person name="Huang W."/>
            <person name="Kawashima T."/>
            <person name="Lemaire P."/>
            <person name="Martinez D."/>
            <person name="Meinertzhagen I.A."/>
            <person name="Necula S."/>
            <person name="Nonaka M."/>
            <person name="Putnam N."/>
            <person name="Rash S."/>
            <person name="Saiga H."/>
            <person name="Satake M."/>
            <person name="Terry A."/>
            <person name="Yamada L."/>
            <person name="Wang H.G."/>
            <person name="Awazu S."/>
            <person name="Azumi K."/>
            <person name="Boore J."/>
            <person name="Branno M."/>
            <person name="Chin-Bow S."/>
            <person name="DeSantis R."/>
            <person name="Doyle S."/>
            <person name="Francino P."/>
            <person name="Keys D.N."/>
            <person name="Haga S."/>
            <person name="Hayashi H."/>
            <person name="Hino K."/>
            <person name="Imai K.S."/>
            <person name="Inaba K."/>
            <person name="Kano S."/>
            <person name="Kobayashi K."/>
            <person name="Kobayashi M."/>
            <person name="Lee B.I."/>
            <person name="Makabe K.W."/>
            <person name="Manohar C."/>
            <person name="Matassi G."/>
            <person name="Medina M."/>
            <person name="Mochizuki Y."/>
            <person name="Mount S."/>
            <person name="Morishita T."/>
            <person name="Miura S."/>
            <person name="Nakayama A."/>
            <person name="Nishizaka S."/>
            <person name="Nomoto H."/>
            <person name="Ohta F."/>
            <person name="Oishi K."/>
            <person name="Rigoutsos I."/>
            <person name="Sano M."/>
            <person name="Sasaki A."/>
            <person name="Sasakura Y."/>
            <person name="Shoguchi E."/>
            <person name="Shin-i T."/>
            <person name="Spagnuolo A."/>
            <person name="Stainier D."/>
            <person name="Suzuki M.M."/>
            <person name="Tassy O."/>
            <person name="Takatori N."/>
            <person name="Tokuoka M."/>
            <person name="Yagi K."/>
            <person name="Yoshizaki F."/>
            <person name="Wada S."/>
            <person name="Zhang C."/>
            <person name="Hyatt P.D."/>
            <person name="Larimer F."/>
            <person name="Detter C."/>
            <person name="Doggett N."/>
            <person name="Glavina T."/>
            <person name="Hawkins T."/>
            <person name="Richardson P."/>
            <person name="Lucas S."/>
            <person name="Kohara Y."/>
            <person name="Levine M."/>
            <person name="Satoh N."/>
            <person name="Rokhsar D.S."/>
        </authorList>
    </citation>
    <scope>NUCLEOTIDE SEQUENCE [LARGE SCALE GENOMIC DNA]</scope>
</reference>
<evidence type="ECO:0000313" key="3">
    <source>
        <dbReference type="Proteomes" id="UP000008144"/>
    </source>
</evidence>
<dbReference type="InParanoid" id="H2Y2W8"/>
<protein>
    <submittedName>
        <fullName evidence="2">Uncharacterized LOC100184590</fullName>
    </submittedName>
</protein>
<keyword evidence="3" id="KW-1185">Reference proteome</keyword>
<dbReference type="HOGENOM" id="CLU_891250_0_0_1"/>
<feature type="signal peptide" evidence="1">
    <location>
        <begin position="1"/>
        <end position="23"/>
    </location>
</feature>
<reference evidence="2" key="2">
    <citation type="submission" date="2025-08" db="UniProtKB">
        <authorList>
            <consortium name="Ensembl"/>
        </authorList>
    </citation>
    <scope>IDENTIFICATION</scope>
</reference>
<reference evidence="2" key="3">
    <citation type="submission" date="2025-09" db="UniProtKB">
        <authorList>
            <consortium name="Ensembl"/>
        </authorList>
    </citation>
    <scope>IDENTIFICATION</scope>
</reference>
<dbReference type="Ensembl" id="ENSCINT00000034096.1">
    <property type="protein sequence ID" value="ENSCINP00000036253.1"/>
    <property type="gene ID" value="ENSCING00000022347.1"/>
</dbReference>
<dbReference type="SUPFAM" id="SSF49899">
    <property type="entry name" value="Concanavalin A-like lectins/glucanases"/>
    <property type="match status" value="1"/>
</dbReference>
<dbReference type="AlphaFoldDB" id="H2Y2W8"/>
<accession>H2Y2W8</accession>
<keyword evidence="1" id="KW-0732">Signal</keyword>
<proteinExistence type="predicted"/>
<accession>A0A1W2W574</accession>
<dbReference type="Gene3D" id="2.60.120.200">
    <property type="match status" value="1"/>
</dbReference>
<gene>
    <name evidence="2" type="primary">LOC100184590</name>
</gene>
<dbReference type="Proteomes" id="UP000008144">
    <property type="component" value="Unassembled WGS sequence"/>
</dbReference>
<dbReference type="GeneTree" id="ENSGT00390000000513"/>
<organism evidence="2 3">
    <name type="scientific">Ciona intestinalis</name>
    <name type="common">Transparent sea squirt</name>
    <name type="synonym">Ascidia intestinalis</name>
    <dbReference type="NCBI Taxonomy" id="7719"/>
    <lineage>
        <taxon>Eukaryota</taxon>
        <taxon>Metazoa</taxon>
        <taxon>Chordata</taxon>
        <taxon>Tunicata</taxon>
        <taxon>Ascidiacea</taxon>
        <taxon>Phlebobranchia</taxon>
        <taxon>Cionidae</taxon>
        <taxon>Ciona</taxon>
    </lineage>
</organism>
<dbReference type="InterPro" id="IPR013320">
    <property type="entry name" value="ConA-like_dom_sf"/>
</dbReference>
<evidence type="ECO:0000256" key="1">
    <source>
        <dbReference type="SAM" id="SignalP"/>
    </source>
</evidence>
<dbReference type="Pfam" id="PF13385">
    <property type="entry name" value="Laminin_G_3"/>
    <property type="match status" value="1"/>
</dbReference>
<sequence length="312" mass="34472">MAAQVVAIMKVLLLVLFVELTGCTDPKVYWSMDKTLGNQITPDIGNVAVFTFNTGGSFVNGYNGNALRLYQTSDTFNGVGAVADECVFEPANQCNGGLTVAAWMRPHAWAADTIVITTGKPPLLVPGFTIYPRTSIFQREIIADVISSSGTRFTATIDRDLIPLDTWTHLTMVWHETTGIKMYINGIEATYISSPASSSVSLSTSLNELKFTFGSSLQQLDFDEVKLWYNPLTPTQVMRECIDSNENTFANHDDDNNNNNTSYYNNKGLVFQRTCMGQTFPGSGSSLVVIRLVVDCCSCMLLLLWIEMLLCW</sequence>
<evidence type="ECO:0000313" key="2">
    <source>
        <dbReference type="Ensembl" id="ENSCINP00000036253.1"/>
    </source>
</evidence>
<name>H2Y2W8_CIOIN</name>